<evidence type="ECO:0000313" key="2">
    <source>
        <dbReference type="Proteomes" id="UP000468531"/>
    </source>
</evidence>
<dbReference type="Proteomes" id="UP000468531">
    <property type="component" value="Unassembled WGS sequence"/>
</dbReference>
<sequence>MSFFPKQPASRQGVVQNVAFGAASAQLPNKFGSETYQVRLAATGACYYVITESASPTAATAANGAYLPGGVIEYVIVSPGETLTVIQASAGGTLSVCEVS</sequence>
<keyword evidence="2" id="KW-1185">Reference proteome</keyword>
<dbReference type="EMBL" id="VKHP01000006">
    <property type="protein sequence ID" value="NEU94810.1"/>
    <property type="molecule type" value="Genomic_DNA"/>
</dbReference>
<accession>A0A6P1BAY4</accession>
<name>A0A6P1BAY4_9BRAD</name>
<dbReference type="RefSeq" id="WP_163150475.1">
    <property type="nucleotide sequence ID" value="NZ_VKHP01000006.1"/>
</dbReference>
<protein>
    <submittedName>
        <fullName evidence="1">Uncharacterized protein</fullName>
    </submittedName>
</protein>
<dbReference type="AlphaFoldDB" id="A0A6P1BAY4"/>
<gene>
    <name evidence="1" type="ORF">FNJ47_02955</name>
</gene>
<evidence type="ECO:0000313" key="1">
    <source>
        <dbReference type="EMBL" id="NEU94810.1"/>
    </source>
</evidence>
<organism evidence="1 2">
    <name type="scientific">Bradyrhizobium uaiense</name>
    <dbReference type="NCBI Taxonomy" id="2594946"/>
    <lineage>
        <taxon>Bacteria</taxon>
        <taxon>Pseudomonadati</taxon>
        <taxon>Pseudomonadota</taxon>
        <taxon>Alphaproteobacteria</taxon>
        <taxon>Hyphomicrobiales</taxon>
        <taxon>Nitrobacteraceae</taxon>
        <taxon>Bradyrhizobium</taxon>
    </lineage>
</organism>
<proteinExistence type="predicted"/>
<comment type="caution">
    <text evidence="1">The sequence shown here is derived from an EMBL/GenBank/DDBJ whole genome shotgun (WGS) entry which is preliminary data.</text>
</comment>
<reference evidence="1 2" key="1">
    <citation type="journal article" date="2020" name="Arch. Microbiol.">
        <title>Bradyrhizobium uaiense sp. nov., a new highly efficient cowpea symbiont.</title>
        <authorList>
            <person name="Cabral Michel D."/>
            <person name="Azarias Guimaraes A."/>
            <person name="Martins da Costa E."/>
            <person name="Soares de Carvalho T."/>
            <person name="Balsanelli E."/>
            <person name="Willems A."/>
            <person name="Maltempi de Souza E."/>
            <person name="de Souza Moreira F.M."/>
        </authorList>
    </citation>
    <scope>NUCLEOTIDE SEQUENCE [LARGE SCALE GENOMIC DNA]</scope>
    <source>
        <strain evidence="1 2">UFLA 03-164</strain>
    </source>
</reference>